<feature type="binding site" evidence="14">
    <location>
        <position position="118"/>
    </location>
    <ligand>
        <name>Zn(2+)</name>
        <dbReference type="ChEBI" id="CHEBI:29105"/>
        <note>catalytic</note>
    </ligand>
</feature>
<proteinExistence type="inferred from homology"/>
<feature type="binding site" evidence="14">
    <location>
        <position position="116"/>
    </location>
    <ligand>
        <name>Zn(2+)</name>
        <dbReference type="ChEBI" id="CHEBI:29105"/>
        <note>catalytic</note>
    </ligand>
</feature>
<evidence type="ECO:0000256" key="14">
    <source>
        <dbReference type="PIRSR" id="PIRSR001415-3"/>
    </source>
</evidence>
<dbReference type="InterPro" id="IPR030656">
    <property type="entry name" value="ALAD_AS"/>
</dbReference>
<evidence type="ECO:0000313" key="18">
    <source>
        <dbReference type="EMBL" id="SCZ77112.1"/>
    </source>
</evidence>
<evidence type="ECO:0000256" key="5">
    <source>
        <dbReference type="ARBA" id="ARBA00012053"/>
    </source>
</evidence>
<feature type="active site" description="Schiff-base intermediate with substrate" evidence="12">
    <location>
        <position position="191"/>
    </location>
</feature>
<evidence type="ECO:0000256" key="3">
    <source>
        <dbReference type="ARBA" id="ARBA00008055"/>
    </source>
</evidence>
<evidence type="ECO:0000256" key="7">
    <source>
        <dbReference type="ARBA" id="ARBA00023133"/>
    </source>
</evidence>
<evidence type="ECO:0000256" key="16">
    <source>
        <dbReference type="RuleBase" id="RU000515"/>
    </source>
</evidence>
<dbReference type="Pfam" id="PF00490">
    <property type="entry name" value="ALAD"/>
    <property type="match status" value="1"/>
</dbReference>
<dbReference type="InterPro" id="IPR001731">
    <property type="entry name" value="ALAD"/>
</dbReference>
<comment type="function">
    <text evidence="10">Catalyzes an early step in the biosynthesis of tetrapyrroles. Binds two molecules of 5-aminolevulinate per subunit, each at a distinct site, and catalyzes their condensation to form porphobilinogen.</text>
</comment>
<keyword evidence="8 16" id="KW-0456">Lyase</keyword>
<dbReference type="RefSeq" id="WP_028246453.1">
    <property type="nucleotide sequence ID" value="NZ_FMWK01000002.1"/>
</dbReference>
<dbReference type="PIRSF" id="PIRSF001415">
    <property type="entry name" value="Porphbilin_synth"/>
    <property type="match status" value="1"/>
</dbReference>
<evidence type="ECO:0000256" key="11">
    <source>
        <dbReference type="ARBA" id="ARBA00047651"/>
    </source>
</evidence>
<feature type="binding site" evidence="14">
    <location>
        <position position="126"/>
    </location>
    <ligand>
        <name>Zn(2+)</name>
        <dbReference type="ChEBI" id="CHEBI:29105"/>
        <note>catalytic</note>
    </ligand>
</feature>
<dbReference type="PANTHER" id="PTHR11458:SF0">
    <property type="entry name" value="DELTA-AMINOLEVULINIC ACID DEHYDRATASE"/>
    <property type="match status" value="1"/>
</dbReference>
<comment type="catalytic activity">
    <reaction evidence="11 16">
        <text>2 5-aminolevulinate = porphobilinogen + 2 H2O + H(+)</text>
        <dbReference type="Rhea" id="RHEA:24064"/>
        <dbReference type="ChEBI" id="CHEBI:15377"/>
        <dbReference type="ChEBI" id="CHEBI:15378"/>
        <dbReference type="ChEBI" id="CHEBI:58126"/>
        <dbReference type="ChEBI" id="CHEBI:356416"/>
        <dbReference type="EC" id="4.2.1.24"/>
    </reaction>
</comment>
<dbReference type="Gene3D" id="3.20.20.70">
    <property type="entry name" value="Aldolase class I"/>
    <property type="match status" value="1"/>
</dbReference>
<comment type="similarity">
    <text evidence="3 17">Belongs to the ALAD family.</text>
</comment>
<evidence type="ECO:0000256" key="12">
    <source>
        <dbReference type="PIRSR" id="PIRSR001415-1"/>
    </source>
</evidence>
<feature type="binding site" evidence="15">
    <location>
        <position position="229"/>
    </location>
    <ligand>
        <name>Mg(2+)</name>
        <dbReference type="ChEBI" id="CHEBI:18420"/>
    </ligand>
</feature>
<name>A0A1G5RSQ2_PSEXY</name>
<gene>
    <name evidence="18" type="ORF">SAMN02910350_00614</name>
</gene>
<comment type="cofactor">
    <cofactor evidence="1">
        <name>Zn(2+)</name>
        <dbReference type="ChEBI" id="CHEBI:29105"/>
    </cofactor>
</comment>
<organism evidence="18 19">
    <name type="scientific">Pseudobutyrivibrio xylanivorans</name>
    <dbReference type="NCBI Taxonomy" id="185007"/>
    <lineage>
        <taxon>Bacteria</taxon>
        <taxon>Bacillati</taxon>
        <taxon>Bacillota</taxon>
        <taxon>Clostridia</taxon>
        <taxon>Lachnospirales</taxon>
        <taxon>Lachnospiraceae</taxon>
        <taxon>Pseudobutyrivibrio</taxon>
    </lineage>
</organism>
<keyword evidence="14" id="KW-0479">Metal-binding</keyword>
<accession>A0A1G5RSQ2</accession>
<dbReference type="GO" id="GO:0005829">
    <property type="term" value="C:cytosol"/>
    <property type="evidence" value="ECO:0007669"/>
    <property type="project" value="TreeGrafter"/>
</dbReference>
<evidence type="ECO:0000256" key="17">
    <source>
        <dbReference type="RuleBase" id="RU004161"/>
    </source>
</evidence>
<feature type="active site" description="Schiff-base intermediate with substrate" evidence="12">
    <location>
        <position position="244"/>
    </location>
</feature>
<evidence type="ECO:0000256" key="8">
    <source>
        <dbReference type="ARBA" id="ARBA00023239"/>
    </source>
</evidence>
<dbReference type="EMBL" id="FMWK01000002">
    <property type="protein sequence ID" value="SCZ77112.1"/>
    <property type="molecule type" value="Genomic_DNA"/>
</dbReference>
<dbReference type="Proteomes" id="UP000199428">
    <property type="component" value="Unassembled WGS sequence"/>
</dbReference>
<dbReference type="GO" id="GO:0006782">
    <property type="term" value="P:protoporphyrinogen IX biosynthetic process"/>
    <property type="evidence" value="ECO:0007669"/>
    <property type="project" value="UniProtKB-UniPathway"/>
</dbReference>
<sequence>MRRFRRLRQTPQMRSFVRENEVSVKDLIYPLFVIEGSNIKNEVPSMPNIYQYSLDRIDEELDKVVAAKIPAILLFGIPEHKDEKGSGAYDDNGITQQCVRHIKENYPGLIVIADVCLCEYTSHGHCGLVCEGHILNDETLPLLAKMAVSMAKAGADIVAPSDMMDGRVAALREALDEAGFIDTPILSYSAKFASGYYGPFRDAAGSAPHFGDRKSYQMDPANGREAMREIEDDLEEGADMIIVKPALAYLDIMKEARECFDVPFITYNVSGEYSMVKAAAANGWIDEKRIVLENMIAMKRAGADRIITYHALDVARFLEEEDV</sequence>
<dbReference type="NCBIfam" id="NF006762">
    <property type="entry name" value="PRK09283.1"/>
    <property type="match status" value="1"/>
</dbReference>
<dbReference type="PROSITE" id="PS00169">
    <property type="entry name" value="D_ALA_DEHYDRATASE"/>
    <property type="match status" value="1"/>
</dbReference>
<dbReference type="GO" id="GO:0004655">
    <property type="term" value="F:porphobilinogen synthase activity"/>
    <property type="evidence" value="ECO:0007669"/>
    <property type="project" value="UniProtKB-EC"/>
</dbReference>
<evidence type="ECO:0000256" key="2">
    <source>
        <dbReference type="ARBA" id="ARBA00004694"/>
    </source>
</evidence>
<keyword evidence="14" id="KW-0862">Zinc</keyword>
<dbReference type="InterPro" id="IPR013785">
    <property type="entry name" value="Aldolase_TIM"/>
</dbReference>
<evidence type="ECO:0000313" key="19">
    <source>
        <dbReference type="Proteomes" id="UP000199428"/>
    </source>
</evidence>
<dbReference type="PRINTS" id="PR00144">
    <property type="entry name" value="DALDHYDRTASE"/>
</dbReference>
<dbReference type="UniPathway" id="UPA00251">
    <property type="reaction ID" value="UER00318"/>
</dbReference>
<protein>
    <recommendedName>
        <fullName evidence="6 16">Delta-aminolevulinic acid dehydratase</fullName>
        <ecNumber evidence="5 16">4.2.1.24</ecNumber>
    </recommendedName>
</protein>
<dbReference type="AlphaFoldDB" id="A0A1G5RSQ2"/>
<evidence type="ECO:0000256" key="10">
    <source>
        <dbReference type="ARBA" id="ARBA00025628"/>
    </source>
</evidence>
<reference evidence="18 19" key="1">
    <citation type="submission" date="2016-10" db="EMBL/GenBank/DDBJ databases">
        <authorList>
            <person name="de Groot N.N."/>
        </authorList>
    </citation>
    <scope>NUCLEOTIDE SEQUENCE [LARGE SCALE GENOMIC DNA]</scope>
    <source>
        <strain evidence="18 19">DSM 10317</strain>
    </source>
</reference>
<dbReference type="SUPFAM" id="SSF51569">
    <property type="entry name" value="Aldolase"/>
    <property type="match status" value="1"/>
</dbReference>
<feature type="binding site" evidence="13">
    <location>
        <position position="309"/>
    </location>
    <ligand>
        <name>5-aminolevulinate</name>
        <dbReference type="ChEBI" id="CHEBI:356416"/>
        <label>2</label>
    </ligand>
</feature>
<dbReference type="CDD" id="cd00384">
    <property type="entry name" value="ALAD_PBGS"/>
    <property type="match status" value="1"/>
</dbReference>
<dbReference type="EC" id="4.2.1.24" evidence="5 16"/>
<keyword evidence="7" id="KW-0350">Heme biosynthesis</keyword>
<feature type="binding site" evidence="13">
    <location>
        <position position="270"/>
    </location>
    <ligand>
        <name>5-aminolevulinate</name>
        <dbReference type="ChEBI" id="CHEBI:356416"/>
        <label>2</label>
    </ligand>
</feature>
<evidence type="ECO:0000256" key="6">
    <source>
        <dbReference type="ARBA" id="ARBA00020771"/>
    </source>
</evidence>
<evidence type="ECO:0000256" key="9">
    <source>
        <dbReference type="ARBA" id="ARBA00023244"/>
    </source>
</evidence>
<dbReference type="FunFam" id="3.20.20.70:FF:000019">
    <property type="entry name" value="Delta-aminolevulinic acid dehydratase"/>
    <property type="match status" value="1"/>
</dbReference>
<dbReference type="GO" id="GO:0008270">
    <property type="term" value="F:zinc ion binding"/>
    <property type="evidence" value="ECO:0007669"/>
    <property type="project" value="TreeGrafter"/>
</dbReference>
<dbReference type="SMART" id="SM01004">
    <property type="entry name" value="ALAD"/>
    <property type="match status" value="1"/>
</dbReference>
<evidence type="ECO:0000256" key="4">
    <source>
        <dbReference type="ARBA" id="ARBA00011823"/>
    </source>
</evidence>
<evidence type="ECO:0000256" key="1">
    <source>
        <dbReference type="ARBA" id="ARBA00001947"/>
    </source>
</evidence>
<comment type="subunit">
    <text evidence="4 16">Homooctamer.</text>
</comment>
<keyword evidence="15" id="KW-0460">Magnesium</keyword>
<feature type="binding site" evidence="13">
    <location>
        <position position="213"/>
    </location>
    <ligand>
        <name>5-aminolevulinate</name>
        <dbReference type="ChEBI" id="CHEBI:356416"/>
        <label>1</label>
    </ligand>
</feature>
<dbReference type="PANTHER" id="PTHR11458">
    <property type="entry name" value="DELTA-AMINOLEVULINIC ACID DEHYDRATASE"/>
    <property type="match status" value="1"/>
</dbReference>
<keyword evidence="9 16" id="KW-0627">Porphyrin biosynthesis</keyword>
<evidence type="ECO:0000256" key="15">
    <source>
        <dbReference type="PIRSR" id="PIRSR001415-5"/>
    </source>
</evidence>
<comment type="pathway">
    <text evidence="2">Porphyrin-containing compound metabolism; protoporphyrin-IX biosynthesis; coproporphyrinogen-III from 5-aminolevulinate: step 1/4.</text>
</comment>
<evidence type="ECO:0000256" key="13">
    <source>
        <dbReference type="PIRSR" id="PIRSR001415-2"/>
    </source>
</evidence>
<feature type="binding site" evidence="13">
    <location>
        <position position="201"/>
    </location>
    <ligand>
        <name>5-aminolevulinate</name>
        <dbReference type="ChEBI" id="CHEBI:356416"/>
        <label>1</label>
    </ligand>
</feature>